<evidence type="ECO:0000256" key="1">
    <source>
        <dbReference type="ARBA" id="ARBA00023015"/>
    </source>
</evidence>
<dbReference type="AlphaFoldDB" id="A0A7Z0GNG9"/>
<dbReference type="SMART" id="SM00895">
    <property type="entry name" value="FCD"/>
    <property type="match status" value="1"/>
</dbReference>
<evidence type="ECO:0000256" key="3">
    <source>
        <dbReference type="ARBA" id="ARBA00023163"/>
    </source>
</evidence>
<dbReference type="GO" id="GO:0003677">
    <property type="term" value="F:DNA binding"/>
    <property type="evidence" value="ECO:0007669"/>
    <property type="project" value="UniProtKB-KW"/>
</dbReference>
<protein>
    <submittedName>
        <fullName evidence="5">DNA-binding GntR family transcriptional regulator</fullName>
    </submittedName>
</protein>
<dbReference type="InterPro" id="IPR036388">
    <property type="entry name" value="WH-like_DNA-bd_sf"/>
</dbReference>
<gene>
    <name evidence="5" type="ORF">HNR09_002140</name>
</gene>
<dbReference type="SUPFAM" id="SSF48008">
    <property type="entry name" value="GntR ligand-binding domain-like"/>
    <property type="match status" value="1"/>
</dbReference>
<organism evidence="5 6">
    <name type="scientific">Nesterenkonia xinjiangensis</name>
    <dbReference type="NCBI Taxonomy" id="225327"/>
    <lineage>
        <taxon>Bacteria</taxon>
        <taxon>Bacillati</taxon>
        <taxon>Actinomycetota</taxon>
        <taxon>Actinomycetes</taxon>
        <taxon>Micrococcales</taxon>
        <taxon>Micrococcaceae</taxon>
        <taxon>Nesterenkonia</taxon>
    </lineage>
</organism>
<evidence type="ECO:0000313" key="6">
    <source>
        <dbReference type="Proteomes" id="UP000535437"/>
    </source>
</evidence>
<evidence type="ECO:0000259" key="4">
    <source>
        <dbReference type="PROSITE" id="PS50949"/>
    </source>
</evidence>
<dbReference type="PANTHER" id="PTHR43537:SF45">
    <property type="entry name" value="GNTR FAMILY REGULATORY PROTEIN"/>
    <property type="match status" value="1"/>
</dbReference>
<dbReference type="InterPro" id="IPR011711">
    <property type="entry name" value="GntR_C"/>
</dbReference>
<dbReference type="InterPro" id="IPR036390">
    <property type="entry name" value="WH_DNA-bd_sf"/>
</dbReference>
<dbReference type="SUPFAM" id="SSF46785">
    <property type="entry name" value="Winged helix' DNA-binding domain"/>
    <property type="match status" value="1"/>
</dbReference>
<keyword evidence="2 5" id="KW-0238">DNA-binding</keyword>
<dbReference type="InterPro" id="IPR008920">
    <property type="entry name" value="TF_FadR/GntR_C"/>
</dbReference>
<dbReference type="RefSeq" id="WP_179542032.1">
    <property type="nucleotide sequence ID" value="NZ_BAAALL010000005.1"/>
</dbReference>
<sequence>MHGAQQDVQETTAGPGRSPEEMALEELLADAEVRQGLTDHAHVPDRVAEILRRLISSGKILPGTKVPEVRTTQLLGVSRHTLRAAFQSLAAEGLLERRPNRGVFVHAPTTEDIRETYRVRRVVELGAVRQADFDDAALAELEAVIDVARRASAAGDLPAVAQANQQLHRLIIAQVGSEQLSAFMEQILARMRLVFHTMRGDPTFHTDYVERNARLVELLQTRDGAAAEEHLAGYFDVAEEQLLENLG</sequence>
<dbReference type="PROSITE" id="PS50949">
    <property type="entry name" value="HTH_GNTR"/>
    <property type="match status" value="1"/>
</dbReference>
<keyword evidence="1" id="KW-0805">Transcription regulation</keyword>
<dbReference type="GO" id="GO:0003700">
    <property type="term" value="F:DNA-binding transcription factor activity"/>
    <property type="evidence" value="ECO:0007669"/>
    <property type="project" value="InterPro"/>
</dbReference>
<keyword evidence="6" id="KW-1185">Reference proteome</keyword>
<evidence type="ECO:0000256" key="2">
    <source>
        <dbReference type="ARBA" id="ARBA00023125"/>
    </source>
</evidence>
<proteinExistence type="predicted"/>
<dbReference type="CDD" id="cd07377">
    <property type="entry name" value="WHTH_GntR"/>
    <property type="match status" value="1"/>
</dbReference>
<dbReference type="Gene3D" id="1.10.10.10">
    <property type="entry name" value="Winged helix-like DNA-binding domain superfamily/Winged helix DNA-binding domain"/>
    <property type="match status" value="1"/>
</dbReference>
<evidence type="ECO:0000313" key="5">
    <source>
        <dbReference type="EMBL" id="NYJ78729.1"/>
    </source>
</evidence>
<dbReference type="PANTHER" id="PTHR43537">
    <property type="entry name" value="TRANSCRIPTIONAL REGULATOR, GNTR FAMILY"/>
    <property type="match status" value="1"/>
</dbReference>
<reference evidence="5 6" key="1">
    <citation type="submission" date="2020-07" db="EMBL/GenBank/DDBJ databases">
        <title>Sequencing the genomes of 1000 actinobacteria strains.</title>
        <authorList>
            <person name="Klenk H.-P."/>
        </authorList>
    </citation>
    <scope>NUCLEOTIDE SEQUENCE [LARGE SCALE GENOMIC DNA]</scope>
    <source>
        <strain evidence="5 6">DSM 15475</strain>
    </source>
</reference>
<accession>A0A7Z0GNG9</accession>
<dbReference type="Pfam" id="PF00392">
    <property type="entry name" value="GntR"/>
    <property type="match status" value="1"/>
</dbReference>
<dbReference type="SMART" id="SM00345">
    <property type="entry name" value="HTH_GNTR"/>
    <property type="match status" value="1"/>
</dbReference>
<dbReference type="InterPro" id="IPR000524">
    <property type="entry name" value="Tscrpt_reg_HTH_GntR"/>
</dbReference>
<dbReference type="Gene3D" id="1.20.120.530">
    <property type="entry name" value="GntR ligand-binding domain-like"/>
    <property type="match status" value="1"/>
</dbReference>
<keyword evidence="3" id="KW-0804">Transcription</keyword>
<dbReference type="EMBL" id="JACCFY010000001">
    <property type="protein sequence ID" value="NYJ78729.1"/>
    <property type="molecule type" value="Genomic_DNA"/>
</dbReference>
<name>A0A7Z0GNG9_9MICC</name>
<dbReference type="Pfam" id="PF07729">
    <property type="entry name" value="FCD"/>
    <property type="match status" value="1"/>
</dbReference>
<dbReference type="Proteomes" id="UP000535437">
    <property type="component" value="Unassembled WGS sequence"/>
</dbReference>
<comment type="caution">
    <text evidence="5">The sequence shown here is derived from an EMBL/GenBank/DDBJ whole genome shotgun (WGS) entry which is preliminary data.</text>
</comment>
<feature type="domain" description="HTH gntR-type" evidence="4">
    <location>
        <begin position="41"/>
        <end position="108"/>
    </location>
</feature>